<reference evidence="3 4" key="1">
    <citation type="submission" date="2020-04" db="EMBL/GenBank/DDBJ databases">
        <title>Paeniglutamicibacter sp. ANT13_2, a novel actinomycete isolated from sediment in Antarctica.</title>
        <authorList>
            <person name="Sakdapetsiri C."/>
            <person name="Pinyakong O."/>
        </authorList>
    </citation>
    <scope>NUCLEOTIDE SEQUENCE [LARGE SCALE GENOMIC DNA]</scope>
    <source>
        <strain evidence="3 4">ANT13_2</strain>
    </source>
</reference>
<keyword evidence="1" id="KW-0472">Membrane</keyword>
<feature type="domain" description="DUF58" evidence="2">
    <location>
        <begin position="257"/>
        <end position="373"/>
    </location>
</feature>
<protein>
    <submittedName>
        <fullName evidence="3">DUF58 domain-containing protein</fullName>
    </submittedName>
</protein>
<keyword evidence="1" id="KW-0812">Transmembrane</keyword>
<accession>A0ABX1G7I8</accession>
<gene>
    <name evidence="3" type="ORF">HED64_12385</name>
</gene>
<evidence type="ECO:0000313" key="4">
    <source>
        <dbReference type="Proteomes" id="UP000746595"/>
    </source>
</evidence>
<dbReference type="InterPro" id="IPR002881">
    <property type="entry name" value="DUF58"/>
</dbReference>
<name>A0ABX1G7I8_9MICC</name>
<proteinExistence type="predicted"/>
<dbReference type="PANTHER" id="PTHR34351">
    <property type="entry name" value="SLR1927 PROTEIN-RELATED"/>
    <property type="match status" value="1"/>
</dbReference>
<feature type="transmembrane region" description="Helical" evidence="1">
    <location>
        <begin position="96"/>
        <end position="115"/>
    </location>
</feature>
<dbReference type="PANTHER" id="PTHR34351:SF1">
    <property type="entry name" value="SLR1927 PROTEIN"/>
    <property type="match status" value="1"/>
</dbReference>
<evidence type="ECO:0000256" key="1">
    <source>
        <dbReference type="SAM" id="Phobius"/>
    </source>
</evidence>
<sequence length="451" mass="48633">MSRRPTGAGSRASTRAAARSTARALKATADKSAGLLSEATALLREALDPLLVRCRTLFAKYLAPAGRVVSPLGFVVAGTAALLWLLGVVFGWQEALLGAFMATLLLLVAVGFIIGRSDFRITLELNRTRVAVGDRAVGAMEVLNPTARTSLTTLMELSVGAAVATFRVPRLGPGEQHEDLFTIPTRRRAVLSVGPVRSVRQDPFGLLRRQVRWTERYELFVHPKTTALHGSSAGFIRDLEGMTTRDLSNSDVSFHALRGYVAGDDRRHIHWKSSARTSELMVRQFEETRRSHLAIALSANLGEYGDPATGPDDFELALSAAASIGLQAVTDQRKLSVLAQTGPVRTDTGRNMLDSLTRLQARTLPRHDVADLVRTTIETVPGASVVFILTGATTTARQLREASMHVPFGVRAIAIRAGHGLRATRADIGELTVLSLGSLDELALLLRRAAA</sequence>
<keyword evidence="4" id="KW-1185">Reference proteome</keyword>
<dbReference type="Pfam" id="PF01882">
    <property type="entry name" value="DUF58"/>
    <property type="match status" value="1"/>
</dbReference>
<evidence type="ECO:0000259" key="2">
    <source>
        <dbReference type="Pfam" id="PF01882"/>
    </source>
</evidence>
<dbReference type="RefSeq" id="WP_168152295.1">
    <property type="nucleotide sequence ID" value="NZ_JAAWVT010000005.1"/>
</dbReference>
<evidence type="ECO:0000313" key="3">
    <source>
        <dbReference type="EMBL" id="NKG21500.1"/>
    </source>
</evidence>
<comment type="caution">
    <text evidence="3">The sequence shown here is derived from an EMBL/GenBank/DDBJ whole genome shotgun (WGS) entry which is preliminary data.</text>
</comment>
<dbReference type="Proteomes" id="UP000746595">
    <property type="component" value="Unassembled WGS sequence"/>
</dbReference>
<keyword evidence="1" id="KW-1133">Transmembrane helix</keyword>
<dbReference type="EMBL" id="JAAWVT010000005">
    <property type="protein sequence ID" value="NKG21500.1"/>
    <property type="molecule type" value="Genomic_DNA"/>
</dbReference>
<feature type="transmembrane region" description="Helical" evidence="1">
    <location>
        <begin position="68"/>
        <end position="90"/>
    </location>
</feature>
<organism evidence="3 4">
    <name type="scientific">Paeniglutamicibacter terrestris</name>
    <dbReference type="NCBI Taxonomy" id="2723403"/>
    <lineage>
        <taxon>Bacteria</taxon>
        <taxon>Bacillati</taxon>
        <taxon>Actinomycetota</taxon>
        <taxon>Actinomycetes</taxon>
        <taxon>Micrococcales</taxon>
        <taxon>Micrococcaceae</taxon>
        <taxon>Paeniglutamicibacter</taxon>
    </lineage>
</organism>